<dbReference type="EMBL" id="CAJJDM010000076">
    <property type="protein sequence ID" value="CAD8084844.1"/>
    <property type="molecule type" value="Genomic_DNA"/>
</dbReference>
<feature type="coiled-coil region" evidence="1">
    <location>
        <begin position="232"/>
        <end position="291"/>
    </location>
</feature>
<comment type="caution">
    <text evidence="3">The sequence shown here is derived from an EMBL/GenBank/DDBJ whole genome shotgun (WGS) entry which is preliminary data.</text>
</comment>
<evidence type="ECO:0000256" key="1">
    <source>
        <dbReference type="SAM" id="Coils"/>
    </source>
</evidence>
<reference evidence="3" key="1">
    <citation type="submission" date="2021-01" db="EMBL/GenBank/DDBJ databases">
        <authorList>
            <consortium name="Genoscope - CEA"/>
            <person name="William W."/>
        </authorList>
    </citation>
    <scope>NUCLEOTIDE SEQUENCE</scope>
</reference>
<protein>
    <recommendedName>
        <fullName evidence="5">Enkurin domain-containing protein</fullName>
    </recommendedName>
</protein>
<dbReference type="Proteomes" id="UP000688137">
    <property type="component" value="Unassembled WGS sequence"/>
</dbReference>
<evidence type="ECO:0000313" key="3">
    <source>
        <dbReference type="EMBL" id="CAD8084844.1"/>
    </source>
</evidence>
<sequence length="304" mass="35781">MSIGIIRAKCALSIPQTNNLPGAMPTLMTLQNHENDKYQNEPKQGDSIFIPFINERDKMNRLVQGDKYSTPKKQNIQQVPEIVNEKWIQHDPMKLKLPPKRHSLEDRHQNKQRSRSNAELRMKVIQTTTERQSLLLSQDQSIQPQFEEYKKAAYENILNKKKQILQSPPQQTILKNQSSENLQLFPISTFEKLKQSRSPSLIFVKKQIQQTTSKHQHFLNFKLPSLIQKEYIKQFLDSNKKIKDLIKEQNDEKFKFPSDFEPKIVEMKKQLKKMKSRLKNWETDREVTDNKGFLKEIASGILNK</sequence>
<evidence type="ECO:0008006" key="5">
    <source>
        <dbReference type="Google" id="ProtNLM"/>
    </source>
</evidence>
<evidence type="ECO:0000313" key="4">
    <source>
        <dbReference type="Proteomes" id="UP000688137"/>
    </source>
</evidence>
<dbReference type="AlphaFoldDB" id="A0A8S1NDL0"/>
<gene>
    <name evidence="3" type="ORF">PPRIM_AZ9-3.1.T0730017</name>
</gene>
<proteinExistence type="predicted"/>
<organism evidence="3 4">
    <name type="scientific">Paramecium primaurelia</name>
    <dbReference type="NCBI Taxonomy" id="5886"/>
    <lineage>
        <taxon>Eukaryota</taxon>
        <taxon>Sar</taxon>
        <taxon>Alveolata</taxon>
        <taxon>Ciliophora</taxon>
        <taxon>Intramacronucleata</taxon>
        <taxon>Oligohymenophorea</taxon>
        <taxon>Peniculida</taxon>
        <taxon>Parameciidae</taxon>
        <taxon>Paramecium</taxon>
    </lineage>
</organism>
<evidence type="ECO:0000256" key="2">
    <source>
        <dbReference type="SAM" id="MobiDB-lite"/>
    </source>
</evidence>
<accession>A0A8S1NDL0</accession>
<keyword evidence="1" id="KW-0175">Coiled coil</keyword>
<dbReference type="OMA" id="EKWIQHD"/>
<keyword evidence="4" id="KW-1185">Reference proteome</keyword>
<feature type="region of interest" description="Disordered" evidence="2">
    <location>
        <begin position="97"/>
        <end position="117"/>
    </location>
</feature>
<name>A0A8S1NDL0_PARPR</name>